<dbReference type="Pfam" id="PF01926">
    <property type="entry name" value="MMR_HSR1"/>
    <property type="match status" value="1"/>
</dbReference>
<evidence type="ECO:0000256" key="2">
    <source>
        <dbReference type="ARBA" id="ARBA00022694"/>
    </source>
</evidence>
<dbReference type="GO" id="GO:0002098">
    <property type="term" value="P:tRNA wobble uridine modification"/>
    <property type="evidence" value="ECO:0007669"/>
    <property type="project" value="TreeGrafter"/>
</dbReference>
<dbReference type="PANTHER" id="PTHR42714">
    <property type="entry name" value="TRNA MODIFICATION GTPASE GTPBP3"/>
    <property type="match status" value="1"/>
</dbReference>
<comment type="similarity">
    <text evidence="1">Belongs to the TRAFAC class TrmE-Era-EngA-EngB-Septin-like GTPase superfamily. TrmE GTPase family.</text>
</comment>
<dbReference type="KEGG" id="ssck:SPSK_06129"/>
<evidence type="ECO:0000259" key="7">
    <source>
        <dbReference type="Pfam" id="PF12631"/>
    </source>
</evidence>
<evidence type="ECO:0000259" key="5">
    <source>
        <dbReference type="Pfam" id="PF01926"/>
    </source>
</evidence>
<dbReference type="GeneID" id="27668113"/>
<dbReference type="InterPro" id="IPR027266">
    <property type="entry name" value="TrmE/GcvT-like"/>
</dbReference>
<dbReference type="InterPro" id="IPR018948">
    <property type="entry name" value="GTP-bd_TrmE_N"/>
</dbReference>
<keyword evidence="2" id="KW-0819">tRNA processing</keyword>
<evidence type="ECO:0000259" key="6">
    <source>
        <dbReference type="Pfam" id="PF10396"/>
    </source>
</evidence>
<evidence type="ECO:0000256" key="3">
    <source>
        <dbReference type="ARBA" id="ARBA00022741"/>
    </source>
</evidence>
<dbReference type="GO" id="GO:0030488">
    <property type="term" value="P:tRNA methylation"/>
    <property type="evidence" value="ECO:0007669"/>
    <property type="project" value="TreeGrafter"/>
</dbReference>
<keyword evidence="3" id="KW-0547">Nucleotide-binding</keyword>
<dbReference type="EMBL" id="AXCR01000001">
    <property type="protein sequence ID" value="KJR89939.1"/>
    <property type="molecule type" value="Genomic_DNA"/>
</dbReference>
<dbReference type="CDD" id="cd04164">
    <property type="entry name" value="trmE"/>
    <property type="match status" value="1"/>
</dbReference>
<evidence type="ECO:0000313" key="9">
    <source>
        <dbReference type="Proteomes" id="UP000033710"/>
    </source>
</evidence>
<dbReference type="InterPro" id="IPR027417">
    <property type="entry name" value="P-loop_NTPase"/>
</dbReference>
<dbReference type="Proteomes" id="UP000033710">
    <property type="component" value="Unassembled WGS sequence"/>
</dbReference>
<dbReference type="SUPFAM" id="SSF116878">
    <property type="entry name" value="TrmE connector domain"/>
    <property type="match status" value="1"/>
</dbReference>
<dbReference type="NCBIfam" id="NF003661">
    <property type="entry name" value="PRK05291.1-3"/>
    <property type="match status" value="1"/>
</dbReference>
<feature type="domain" description="G" evidence="5">
    <location>
        <begin position="260"/>
        <end position="384"/>
    </location>
</feature>
<dbReference type="Gene3D" id="1.20.120.430">
    <property type="entry name" value="tRNA modification GTPase MnmE domain 2"/>
    <property type="match status" value="1"/>
</dbReference>
<dbReference type="Pfam" id="PF12631">
    <property type="entry name" value="MnmE_helical"/>
    <property type="match status" value="1"/>
</dbReference>
<dbReference type="NCBIfam" id="TIGR00231">
    <property type="entry name" value="small_GTP"/>
    <property type="match status" value="1"/>
</dbReference>
<dbReference type="HAMAP" id="MF_00379">
    <property type="entry name" value="GTPase_MnmE"/>
    <property type="match status" value="1"/>
</dbReference>
<protein>
    <submittedName>
        <fullName evidence="8">tRNA modification GTPase</fullName>
    </submittedName>
</protein>
<dbReference type="InterPro" id="IPR005225">
    <property type="entry name" value="Small_GTP-bd"/>
</dbReference>
<dbReference type="SUPFAM" id="SSF52540">
    <property type="entry name" value="P-loop containing nucleoside triphosphate hydrolases"/>
    <property type="match status" value="1"/>
</dbReference>
<dbReference type="CDD" id="cd14858">
    <property type="entry name" value="TrmE_N"/>
    <property type="match status" value="1"/>
</dbReference>
<dbReference type="GO" id="GO:0005525">
    <property type="term" value="F:GTP binding"/>
    <property type="evidence" value="ECO:0007669"/>
    <property type="project" value="UniProtKB-KW"/>
</dbReference>
<evidence type="ECO:0000313" key="8">
    <source>
        <dbReference type="EMBL" id="KJR89939.1"/>
    </source>
</evidence>
<dbReference type="InterPro" id="IPR025867">
    <property type="entry name" value="MnmE_helical"/>
</dbReference>
<dbReference type="GO" id="GO:0005739">
    <property type="term" value="C:mitochondrion"/>
    <property type="evidence" value="ECO:0007669"/>
    <property type="project" value="TreeGrafter"/>
</dbReference>
<dbReference type="InterPro" id="IPR004520">
    <property type="entry name" value="GTPase_MnmE"/>
</dbReference>
<dbReference type="Gene3D" id="3.30.1360.120">
    <property type="entry name" value="Probable tRNA modification gtpase trme, domain 1"/>
    <property type="match status" value="1"/>
</dbReference>
<dbReference type="GO" id="GO:0003924">
    <property type="term" value="F:GTPase activity"/>
    <property type="evidence" value="ECO:0007669"/>
    <property type="project" value="InterPro"/>
</dbReference>
<keyword evidence="4" id="KW-0342">GTP-binding</keyword>
<dbReference type="InterPro" id="IPR031168">
    <property type="entry name" value="G_TrmE"/>
</dbReference>
<dbReference type="RefSeq" id="XP_016592615.1">
    <property type="nucleotide sequence ID" value="XM_016732836.1"/>
</dbReference>
<dbReference type="InterPro" id="IPR006073">
    <property type="entry name" value="GTP-bd"/>
</dbReference>
<evidence type="ECO:0000256" key="4">
    <source>
        <dbReference type="ARBA" id="ARBA00023134"/>
    </source>
</evidence>
<comment type="caution">
    <text evidence="8">The sequence shown here is derived from an EMBL/GenBank/DDBJ whole genome shotgun (WGS) entry which is preliminary data.</text>
</comment>
<dbReference type="VEuPathDB" id="FungiDB:SPSK_06129"/>
<dbReference type="OrthoDB" id="188276at2759"/>
<feature type="domain" description="GTP-binding protein TrmE N-terminal" evidence="6">
    <location>
        <begin position="27"/>
        <end position="158"/>
    </location>
</feature>
<reference evidence="8 9" key="1">
    <citation type="journal article" date="2014" name="BMC Genomics">
        <title>Comparative genomics of the major fungal agents of human and animal Sporotrichosis: Sporothrix schenckii and Sporothrix brasiliensis.</title>
        <authorList>
            <person name="Teixeira M.M."/>
            <person name="de Almeida L.G."/>
            <person name="Kubitschek-Barreira P."/>
            <person name="Alves F.L."/>
            <person name="Kioshima E.S."/>
            <person name="Abadio A.K."/>
            <person name="Fernandes L."/>
            <person name="Derengowski L.S."/>
            <person name="Ferreira K.S."/>
            <person name="Souza R.C."/>
            <person name="Ruiz J.C."/>
            <person name="de Andrade N.C."/>
            <person name="Paes H.C."/>
            <person name="Nicola A.M."/>
            <person name="Albuquerque P."/>
            <person name="Gerber A.L."/>
            <person name="Martins V.P."/>
            <person name="Peconick L.D."/>
            <person name="Neto A.V."/>
            <person name="Chaucanez C.B."/>
            <person name="Silva P.A."/>
            <person name="Cunha O.L."/>
            <person name="de Oliveira F.F."/>
            <person name="dos Santos T.C."/>
            <person name="Barros A.L."/>
            <person name="Soares M.A."/>
            <person name="de Oliveira L.M."/>
            <person name="Marini M.M."/>
            <person name="Villalobos-Duno H."/>
            <person name="Cunha M.M."/>
            <person name="de Hoog S."/>
            <person name="da Silveira J.F."/>
            <person name="Henrissat B."/>
            <person name="Nino-Vega G.A."/>
            <person name="Cisalpino P.S."/>
            <person name="Mora-Montes H.M."/>
            <person name="Almeida S.R."/>
            <person name="Stajich J.E."/>
            <person name="Lopes-Bezerra L.M."/>
            <person name="Vasconcelos A.T."/>
            <person name="Felipe M.S."/>
        </authorList>
    </citation>
    <scope>NUCLEOTIDE SEQUENCE [LARGE SCALE GENOMIC DNA]</scope>
    <source>
        <strain evidence="8 9">1099-18</strain>
    </source>
</reference>
<accession>A0A0F2MLM6</accession>
<dbReference type="PANTHER" id="PTHR42714:SF2">
    <property type="entry name" value="TRNA MODIFICATION GTPASE GTPBP3, MITOCHONDRIAL"/>
    <property type="match status" value="1"/>
</dbReference>
<name>A0A0F2MLM6_SPOSC</name>
<feature type="domain" description="MnmE helical" evidence="7">
    <location>
        <begin position="161"/>
        <end position="554"/>
    </location>
</feature>
<dbReference type="InterPro" id="IPR027368">
    <property type="entry name" value="MnmE_dom2"/>
</dbReference>
<gene>
    <name evidence="8" type="ORF">SPSK_06129</name>
</gene>
<reference evidence="8 9" key="2">
    <citation type="journal article" date="2015" name="Eukaryot. Cell">
        <title>Asexual propagation of a virulent clone complex in a human and feline outbreak of sporotrichosis.</title>
        <authorList>
            <person name="Teixeira Mde M."/>
            <person name="Rodrigues A.M."/>
            <person name="Tsui C.K."/>
            <person name="de Almeida L.G."/>
            <person name="Van Diepeningen A.D."/>
            <person name="van den Ende B.G."/>
            <person name="Fernandes G.F."/>
            <person name="Kano R."/>
            <person name="Hamelin R.C."/>
            <person name="Lopes-Bezerra L.M."/>
            <person name="Vasconcelos A.T."/>
            <person name="de Hoog S."/>
            <person name="de Camargo Z.P."/>
            <person name="Felipe M.S."/>
        </authorList>
    </citation>
    <scope>NUCLEOTIDE SEQUENCE [LARGE SCALE GENOMIC DNA]</scope>
    <source>
        <strain evidence="8 9">1099-18</strain>
    </source>
</reference>
<organism evidence="8 9">
    <name type="scientific">Sporothrix schenckii 1099-18</name>
    <dbReference type="NCBI Taxonomy" id="1397361"/>
    <lineage>
        <taxon>Eukaryota</taxon>
        <taxon>Fungi</taxon>
        <taxon>Dikarya</taxon>
        <taxon>Ascomycota</taxon>
        <taxon>Pezizomycotina</taxon>
        <taxon>Sordariomycetes</taxon>
        <taxon>Sordariomycetidae</taxon>
        <taxon>Ophiostomatales</taxon>
        <taxon>Ophiostomataceae</taxon>
        <taxon>Sporothrix</taxon>
    </lineage>
</organism>
<evidence type="ECO:0000256" key="1">
    <source>
        <dbReference type="ARBA" id="ARBA00011043"/>
    </source>
</evidence>
<sequence>MSSTASLSSRLVASATRHGPLHSDDATIYALSSAPGKAGIAVIRISGPACLDRPKIYKALCPSAPPIKPRYAAVRTLYGPAEASGDSDILDRAAVVLYFPGPKSVTGEDVLELHVHGGPATVKAVLGALPATSRSSSSSSIRYAEPGEFTRRAFLNNRLDLAQVEALGDTLDAATEHQRRTAVRGSSGRLGRTYEAWRAQLLAARAEIEALIDFSEDQHFDESPRELLQNVSRHVTQLQQRVRAHEAAADRSSLLRHGIRIALVGPANAGKSSLMNLIVGREASIVSHEAGTTRDVVEASLDIRGYLCTFADTAGFRQVVAASGGAIEAEGIRRARQKAADADVVVVVASVDKDAASDTYVVSYDEETLRLAAQARQRMVVLNKCDVVPDASTLSGLVDEFRRTVDQMMRASQEREGDPNENSQVPVMAISCRAAEASAIGEPLLIEMDSANSDPGGVHGLVDALAASFASMTDLPPDEQDLLGVTARQQQLLAQCREHLDDFLAEATDEDADPDVVLAAEHLRYAADCLSRITGRGEAGDIEEVLGVIFEKFCVGK</sequence>
<dbReference type="Gene3D" id="3.40.50.300">
    <property type="entry name" value="P-loop containing nucleotide triphosphate hydrolases"/>
    <property type="match status" value="1"/>
</dbReference>
<dbReference type="AlphaFoldDB" id="A0A0F2MLM6"/>
<proteinExistence type="inferred from homology"/>
<dbReference type="Pfam" id="PF10396">
    <property type="entry name" value="TrmE_N"/>
    <property type="match status" value="1"/>
</dbReference>